<evidence type="ECO:0000256" key="1">
    <source>
        <dbReference type="PROSITE-ProRule" id="PRU00325"/>
    </source>
</evidence>
<organism evidence="3 4">
    <name type="scientific">Tissierella praeacuta DSM 18095</name>
    <dbReference type="NCBI Taxonomy" id="1123404"/>
    <lineage>
        <taxon>Bacteria</taxon>
        <taxon>Bacillati</taxon>
        <taxon>Bacillota</taxon>
        <taxon>Tissierellia</taxon>
        <taxon>Tissierellales</taxon>
        <taxon>Tissierellaceae</taxon>
        <taxon>Tissierella</taxon>
    </lineage>
</organism>
<evidence type="ECO:0000259" key="2">
    <source>
        <dbReference type="PROSITE" id="PS50966"/>
    </source>
</evidence>
<dbReference type="RefSeq" id="WP_072973764.1">
    <property type="nucleotide sequence ID" value="NZ_FQTY01000003.1"/>
</dbReference>
<dbReference type="AlphaFoldDB" id="A0A1M4U9H3"/>
<evidence type="ECO:0000313" key="4">
    <source>
        <dbReference type="Proteomes" id="UP000184114"/>
    </source>
</evidence>
<evidence type="ECO:0000313" key="3">
    <source>
        <dbReference type="EMBL" id="SHE53389.1"/>
    </source>
</evidence>
<protein>
    <submittedName>
        <fullName evidence="3">SWIM zinc finger</fullName>
    </submittedName>
</protein>
<accession>A0A1M4U9H3</accession>
<keyword evidence="1" id="KW-0863">Zinc-finger</keyword>
<dbReference type="Proteomes" id="UP000184114">
    <property type="component" value="Unassembled WGS sequence"/>
</dbReference>
<keyword evidence="1" id="KW-0862">Zinc</keyword>
<dbReference type="GeneID" id="90996204"/>
<feature type="domain" description="SWIM-type" evidence="2">
    <location>
        <begin position="43"/>
        <end position="81"/>
    </location>
</feature>
<dbReference type="Pfam" id="PF04434">
    <property type="entry name" value="SWIM"/>
    <property type="match status" value="1"/>
</dbReference>
<reference evidence="4" key="1">
    <citation type="submission" date="2016-11" db="EMBL/GenBank/DDBJ databases">
        <authorList>
            <person name="Varghese N."/>
            <person name="Submissions S."/>
        </authorList>
    </citation>
    <scope>NUCLEOTIDE SEQUENCE [LARGE SCALE GENOMIC DNA]</scope>
    <source>
        <strain evidence="4">DSM 18095</strain>
    </source>
</reference>
<name>A0A1M4U9H3_9FIRM</name>
<dbReference type="EMBL" id="FQTY01000003">
    <property type="protein sequence ID" value="SHE53389.1"/>
    <property type="molecule type" value="Genomic_DNA"/>
</dbReference>
<dbReference type="PROSITE" id="PS50966">
    <property type="entry name" value="ZF_SWIM"/>
    <property type="match status" value="1"/>
</dbReference>
<dbReference type="GO" id="GO:0008270">
    <property type="term" value="F:zinc ion binding"/>
    <property type="evidence" value="ECO:0007669"/>
    <property type="project" value="UniProtKB-KW"/>
</dbReference>
<sequence>MWKHLFQDHILGRGLDYFICNLVTNVYVKDNIIEATVYGTEEYKVEIVKKNDEIIELSCNCPYADGGNNCKHMAAVLFYLEDKERVLKIEDIETSITKLVKEADSVLVEDFLIDILKNDEKLLNRFKSRLQCDISPADMKRYKNQVNSIFKRYAGHHDFVDYKNAWGFISELEEILDNDIQAMVDNNQLEEAFELTNYIFIKVGNQDMDDSDGGTGLVANSCLEIWQEILDKSSIELKRKIYNWFTGHLNGSVIDYMEDYIEEIIFDDFKEDEFMEEKIIFLDNKIREYKKQENSWFNSYGLGEMILRRINIMEEMEVSQNIIEDYWKENLEINEVRKHYIDIYINRKDYDMAIKLLREGKDKEKDWPGIVTNYSLKLKDLYKQIGEQKLYEEELWSLVLNYKAGDMELYKELKSFYTDKEWMEKREIVFSKLSPYRGIDKLYELEELYDRLINIIINSNGLYMLIEYEKILKDIYPKELLDKYENTVKTMARNTSGRAHYREIVSILRRMKKYPEGKEKVSEIVSDWRLRYRNRPAMMDELSKL</sequence>
<proteinExistence type="predicted"/>
<dbReference type="InterPro" id="IPR007527">
    <property type="entry name" value="Znf_SWIM"/>
</dbReference>
<gene>
    <name evidence="3" type="ORF">SAMN02745784_00966</name>
</gene>
<keyword evidence="4" id="KW-1185">Reference proteome</keyword>
<dbReference type="STRING" id="1123404.SAMN02745784_00966"/>
<keyword evidence="1" id="KW-0479">Metal-binding</keyword>